<feature type="domain" description="OmpR/PhoB-type" evidence="3">
    <location>
        <begin position="2"/>
        <end position="99"/>
    </location>
</feature>
<dbReference type="InterPro" id="IPR001867">
    <property type="entry name" value="OmpR/PhoB-type_DNA-bd"/>
</dbReference>
<evidence type="ECO:0000256" key="1">
    <source>
        <dbReference type="ARBA" id="ARBA00023125"/>
    </source>
</evidence>
<dbReference type="InterPro" id="IPR036388">
    <property type="entry name" value="WH-like_DNA-bd_sf"/>
</dbReference>
<keyword evidence="1 2" id="KW-0238">DNA-binding</keyword>
<dbReference type="InterPro" id="IPR016032">
    <property type="entry name" value="Sig_transdc_resp-reg_C-effctor"/>
</dbReference>
<name>A0ABM6TMG2_9CAUL</name>
<dbReference type="InterPro" id="IPR027417">
    <property type="entry name" value="P-loop_NTPase"/>
</dbReference>
<sequence length="947" mass="102660">MMRSFAFGPFLLLPGRQLLLEGETPVRIGNRALGLLTALVERAGEVVTKRELFAKVWPDTIVEEGNLKVHMVALRRVLRQEAGTRYISTVIGRGYCFVAPVRTLSGREALVDRPVEVRRAHNLPAGAARLLGREDVVGAIREELGEARLVSVVGPGGIGKTSVALAVAERMTGVVRDGVWFVDLSPIKDPTLVASAVATAIGLAAHSANMLAALSEYLRDREMLLLFDSCECEHIIDTVAMCAERILTDAPGVRILTTSREPLRLAGERLRRLPGLAAPPASTTPLAREALSFAAVRLFVERASDRLETFALSDSDAPIVAEICRRLDGLPLAIELAATRIDMFGAAGVLDQVRDRFHLQIAQRAGPERHRTLMAAIDWSYDLLPANEQAVLRRLSVLAGTFNLASACAIVADDAIGSGAVVGDLAALVDKSLVVVELRDLDVEYRLLDTTRAYALEKLLVSGEADATGLRHARHFLGLADQARRDVGKLPRTIWLQRYGARIDDVREALRWAASSADDAGLVISLTIAAIAFWGQLSLLEECRAAVERALDPRLASVRAARDDLVLNLTLGATLLHTQGPLLAVKEALTRALDIAEGLGETELQLECLRGLSEYELWTGDSHSALQIADKISCLEGKSGGSARTDADGSAGSALSWLGALAASQARLESIVYRSAGLDSRSGSTRFDFDQRLTARGALATVLWLRGFPDQAVETARVQLAEAEASNYAVSLCYALVHGSLPVALYVRDYVAAQSVLSRALRHAERHGLVIWSAMAACVRARLDLYLDRPIDLESYRQTLAVVRESGFRMRYPNYLTNYGEALARQVDLRSGLAAIDEAMAVSEANGQVVGIPEMLRIKGNVLRRGSAAQADQAVECYLRSIALARRDGALSWELRSAATLVAFWRSRGGDDEAEATLAMALERFTEGFDSGDLRRARALVDTRPRV</sequence>
<dbReference type="PANTHER" id="PTHR47691">
    <property type="entry name" value="REGULATOR-RELATED"/>
    <property type="match status" value="1"/>
</dbReference>
<evidence type="ECO:0000256" key="2">
    <source>
        <dbReference type="PROSITE-ProRule" id="PRU01091"/>
    </source>
</evidence>
<organism evidence="4 5">
    <name type="scientific">Caulobacter segnis</name>
    <dbReference type="NCBI Taxonomy" id="88688"/>
    <lineage>
        <taxon>Bacteria</taxon>
        <taxon>Pseudomonadati</taxon>
        <taxon>Pseudomonadota</taxon>
        <taxon>Alphaproteobacteria</taxon>
        <taxon>Caulobacterales</taxon>
        <taxon>Caulobacteraceae</taxon>
        <taxon>Caulobacter</taxon>
    </lineage>
</organism>
<dbReference type="Gene3D" id="1.25.40.10">
    <property type="entry name" value="Tetratricopeptide repeat domain"/>
    <property type="match status" value="1"/>
</dbReference>
<feature type="DNA-binding region" description="OmpR/PhoB-type" evidence="2">
    <location>
        <begin position="2"/>
        <end position="99"/>
    </location>
</feature>
<dbReference type="Pfam" id="PF25872">
    <property type="entry name" value="HTH_77"/>
    <property type="match status" value="1"/>
</dbReference>
<dbReference type="Gene3D" id="3.40.50.300">
    <property type="entry name" value="P-loop containing nucleotide triphosphate hydrolases"/>
    <property type="match status" value="1"/>
</dbReference>
<dbReference type="Proteomes" id="UP000240527">
    <property type="component" value="Chromosome"/>
</dbReference>
<dbReference type="PROSITE" id="PS51755">
    <property type="entry name" value="OMPR_PHOB"/>
    <property type="match status" value="1"/>
</dbReference>
<dbReference type="Pfam" id="PF00486">
    <property type="entry name" value="Trans_reg_C"/>
    <property type="match status" value="1"/>
</dbReference>
<keyword evidence="5" id="KW-1185">Reference proteome</keyword>
<dbReference type="SUPFAM" id="SSF48452">
    <property type="entry name" value="TPR-like"/>
    <property type="match status" value="1"/>
</dbReference>
<dbReference type="InterPro" id="IPR011990">
    <property type="entry name" value="TPR-like_helical_dom_sf"/>
</dbReference>
<dbReference type="Gene3D" id="1.10.10.10">
    <property type="entry name" value="Winged helix-like DNA-binding domain superfamily/Winged helix DNA-binding domain"/>
    <property type="match status" value="1"/>
</dbReference>
<dbReference type="CDD" id="cd00383">
    <property type="entry name" value="trans_reg_C"/>
    <property type="match status" value="1"/>
</dbReference>
<dbReference type="SUPFAM" id="SSF52540">
    <property type="entry name" value="P-loop containing nucleoside triphosphate hydrolases"/>
    <property type="match status" value="1"/>
</dbReference>
<protein>
    <submittedName>
        <fullName evidence="4">Transcriptional regulator</fullName>
    </submittedName>
</protein>
<dbReference type="InterPro" id="IPR058852">
    <property type="entry name" value="HTH_77"/>
</dbReference>
<proteinExistence type="predicted"/>
<gene>
    <name evidence="4" type="ORF">B7G68_12350</name>
</gene>
<dbReference type="PRINTS" id="PR00364">
    <property type="entry name" value="DISEASERSIST"/>
</dbReference>
<dbReference type="SUPFAM" id="SSF46894">
    <property type="entry name" value="C-terminal effector domain of the bipartite response regulators"/>
    <property type="match status" value="1"/>
</dbReference>
<evidence type="ECO:0000313" key="4">
    <source>
        <dbReference type="EMBL" id="AVQ04442.1"/>
    </source>
</evidence>
<dbReference type="EMBL" id="CP027850">
    <property type="protein sequence ID" value="AVQ04442.1"/>
    <property type="molecule type" value="Genomic_DNA"/>
</dbReference>
<dbReference type="SMART" id="SM00862">
    <property type="entry name" value="Trans_reg_C"/>
    <property type="match status" value="1"/>
</dbReference>
<dbReference type="PANTHER" id="PTHR47691:SF3">
    <property type="entry name" value="HTH-TYPE TRANSCRIPTIONAL REGULATOR RV0890C-RELATED"/>
    <property type="match status" value="1"/>
</dbReference>
<accession>A0ABM6TMG2</accession>
<evidence type="ECO:0000313" key="5">
    <source>
        <dbReference type="Proteomes" id="UP000240527"/>
    </source>
</evidence>
<evidence type="ECO:0000259" key="3">
    <source>
        <dbReference type="PROSITE" id="PS51755"/>
    </source>
</evidence>
<reference evidence="4 5" key="1">
    <citation type="journal article" date="2015" name="Biotechnol. Bioeng.">
        <title>Genome sequence and phenotypic characterization of Caulobacter segnis.</title>
        <authorList>
            <person name="Patel S."/>
            <person name="Fletcher B."/>
            <person name="Scott D.C."/>
            <person name="Ely B."/>
        </authorList>
    </citation>
    <scope>NUCLEOTIDE SEQUENCE [LARGE SCALE GENOMIC DNA]</scope>
    <source>
        <strain evidence="4 5">TK0059</strain>
    </source>
</reference>